<feature type="transmembrane region" description="Helical" evidence="1">
    <location>
        <begin position="172"/>
        <end position="190"/>
    </location>
</feature>
<keyword evidence="1" id="KW-0472">Membrane</keyword>
<protein>
    <submittedName>
        <fullName evidence="2">DUF998 domain-containing protein</fullName>
    </submittedName>
</protein>
<feature type="transmembrane region" description="Helical" evidence="1">
    <location>
        <begin position="137"/>
        <end position="157"/>
    </location>
</feature>
<evidence type="ECO:0000313" key="3">
    <source>
        <dbReference type="Proteomes" id="UP001500194"/>
    </source>
</evidence>
<keyword evidence="1" id="KW-1133">Transmembrane helix</keyword>
<keyword evidence="1" id="KW-0812">Transmembrane</keyword>
<reference evidence="2 3" key="1">
    <citation type="journal article" date="2019" name="Int. J. Syst. Evol. Microbiol.">
        <title>The Global Catalogue of Microorganisms (GCM) 10K type strain sequencing project: providing services to taxonomists for standard genome sequencing and annotation.</title>
        <authorList>
            <consortium name="The Broad Institute Genomics Platform"/>
            <consortium name="The Broad Institute Genome Sequencing Center for Infectious Disease"/>
            <person name="Wu L."/>
            <person name="Ma J."/>
        </authorList>
    </citation>
    <scope>NUCLEOTIDE SEQUENCE [LARGE SCALE GENOMIC DNA]</scope>
    <source>
        <strain evidence="2 3">JCM 16327</strain>
    </source>
</reference>
<feature type="transmembrane region" description="Helical" evidence="1">
    <location>
        <begin position="109"/>
        <end position="130"/>
    </location>
</feature>
<proteinExistence type="predicted"/>
<organism evidence="2 3">
    <name type="scientific">Salarchaeum japonicum</name>
    <dbReference type="NCBI Taxonomy" id="555573"/>
    <lineage>
        <taxon>Archaea</taxon>
        <taxon>Methanobacteriati</taxon>
        <taxon>Methanobacteriota</taxon>
        <taxon>Stenosarchaea group</taxon>
        <taxon>Halobacteria</taxon>
        <taxon>Halobacteriales</taxon>
        <taxon>Halobacteriaceae</taxon>
    </lineage>
</organism>
<dbReference type="AlphaFoldDB" id="A0AAV3T3K7"/>
<keyword evidence="3" id="KW-1185">Reference proteome</keyword>
<dbReference type="InterPro" id="IPR009339">
    <property type="entry name" value="DUF998"/>
</dbReference>
<feature type="transmembrane region" description="Helical" evidence="1">
    <location>
        <begin position="83"/>
        <end position="103"/>
    </location>
</feature>
<dbReference type="Pfam" id="PF06197">
    <property type="entry name" value="DUF998"/>
    <property type="match status" value="1"/>
</dbReference>
<accession>A0AAV3T3K7</accession>
<evidence type="ECO:0000313" key="2">
    <source>
        <dbReference type="EMBL" id="GAA0658033.1"/>
    </source>
</evidence>
<gene>
    <name evidence="2" type="ORF">GCM10009019_22920</name>
</gene>
<sequence>MVRNRSHALAGSLVLAVGVLLALAFTTAEAFYPGYSTSSLTISALGSDTGTPESRLVFNGAMVVSGGLMAAAAYFLRDVYDSMVVPALAGVTGVVGFAGVGLFPSQTGAPHALAAMVSFGGSGLVALAVARAESAAFKYASAVLGVAILVTLAGFVGLRDGTALGIGGLERWVAYLGILWAASYGGFLLARE</sequence>
<dbReference type="GeneID" id="68573027"/>
<name>A0AAV3T3K7_9EURY</name>
<dbReference type="EMBL" id="BAAADU010000002">
    <property type="protein sequence ID" value="GAA0658033.1"/>
    <property type="molecule type" value="Genomic_DNA"/>
</dbReference>
<dbReference type="RefSeq" id="WP_227259621.1">
    <property type="nucleotide sequence ID" value="NZ_BAAADU010000002.1"/>
</dbReference>
<dbReference type="Proteomes" id="UP001500194">
    <property type="component" value="Unassembled WGS sequence"/>
</dbReference>
<comment type="caution">
    <text evidence="2">The sequence shown here is derived from an EMBL/GenBank/DDBJ whole genome shotgun (WGS) entry which is preliminary data.</text>
</comment>
<evidence type="ECO:0000256" key="1">
    <source>
        <dbReference type="SAM" id="Phobius"/>
    </source>
</evidence>
<feature type="transmembrane region" description="Helical" evidence="1">
    <location>
        <begin position="54"/>
        <end position="76"/>
    </location>
</feature>